<dbReference type="EMBL" id="WKMX01000010">
    <property type="protein sequence ID" value="MRZ06851.1"/>
    <property type="molecule type" value="Genomic_DNA"/>
</dbReference>
<evidence type="ECO:0000313" key="5">
    <source>
        <dbReference type="EMBL" id="MRZ06851.1"/>
    </source>
</evidence>
<dbReference type="Proteomes" id="UP000450599">
    <property type="component" value="Unassembled WGS sequence"/>
</dbReference>
<evidence type="ECO:0000259" key="1">
    <source>
        <dbReference type="Pfam" id="PF13448"/>
    </source>
</evidence>
<dbReference type="RefSeq" id="WP_057328805.1">
    <property type="nucleotide sequence ID" value="NZ_CZBM01000010.1"/>
</dbReference>
<dbReference type="NCBIfam" id="TIGR04456">
    <property type="entry name" value="LruC_dom"/>
    <property type="match status" value="1"/>
</dbReference>
<gene>
    <name evidence="3" type="ORF">ERS852560_02551</name>
    <name evidence="5" type="ORF">GKD54_11565</name>
    <name evidence="4" type="ORF">GKD58_12065</name>
</gene>
<accession>A0A174VYU9</accession>
<organism evidence="3 6">
    <name type="scientific">Parabacteroides distasonis</name>
    <dbReference type="NCBI Taxonomy" id="823"/>
    <lineage>
        <taxon>Bacteria</taxon>
        <taxon>Pseudomonadati</taxon>
        <taxon>Bacteroidota</taxon>
        <taxon>Bacteroidia</taxon>
        <taxon>Bacteroidales</taxon>
        <taxon>Tannerellaceae</taxon>
        <taxon>Parabacteroides</taxon>
    </lineage>
</organism>
<feature type="domain" description="DUF4842" evidence="2">
    <location>
        <begin position="441"/>
        <end position="629"/>
    </location>
</feature>
<evidence type="ECO:0000313" key="7">
    <source>
        <dbReference type="Proteomes" id="UP000450599"/>
    </source>
</evidence>
<protein>
    <submittedName>
        <fullName evidence="4">LruC domain-containing protein</fullName>
    </submittedName>
</protein>
<dbReference type="EMBL" id="CZBM01000010">
    <property type="protein sequence ID" value="CUQ38541.1"/>
    <property type="molecule type" value="Genomic_DNA"/>
</dbReference>
<dbReference type="EMBL" id="WKMW01000011">
    <property type="protein sequence ID" value="MRY84980.1"/>
    <property type="molecule type" value="Genomic_DNA"/>
</dbReference>
<evidence type="ECO:0000313" key="3">
    <source>
        <dbReference type="EMBL" id="CUQ38541.1"/>
    </source>
</evidence>
<dbReference type="Proteomes" id="UP000095332">
    <property type="component" value="Unassembled WGS sequence"/>
</dbReference>
<proteinExistence type="predicted"/>
<reference evidence="3 6" key="1">
    <citation type="submission" date="2015-09" db="EMBL/GenBank/DDBJ databases">
        <authorList>
            <consortium name="Pathogen Informatics"/>
        </authorList>
    </citation>
    <scope>NUCLEOTIDE SEQUENCE [LARGE SCALE GENOMIC DNA]</scope>
    <source>
        <strain evidence="3 6">2789STDY5834948</strain>
    </source>
</reference>
<dbReference type="InterPro" id="IPR031025">
    <property type="entry name" value="LruC_dom"/>
</dbReference>
<evidence type="ECO:0000313" key="6">
    <source>
        <dbReference type="Proteomes" id="UP000095332"/>
    </source>
</evidence>
<dbReference type="AlphaFoldDB" id="A0A174VYU9"/>
<evidence type="ECO:0000313" key="8">
    <source>
        <dbReference type="Proteomes" id="UP000471216"/>
    </source>
</evidence>
<evidence type="ECO:0000259" key="2">
    <source>
        <dbReference type="Pfam" id="PF16130"/>
    </source>
</evidence>
<dbReference type="Pfam" id="PF16130">
    <property type="entry name" value="DUF4842"/>
    <property type="match status" value="1"/>
</dbReference>
<dbReference type="Pfam" id="PF13448">
    <property type="entry name" value="DUF4114"/>
    <property type="match status" value="1"/>
</dbReference>
<dbReference type="Proteomes" id="UP000471216">
    <property type="component" value="Unassembled WGS sequence"/>
</dbReference>
<dbReference type="InterPro" id="IPR025193">
    <property type="entry name" value="DUF4114"/>
</dbReference>
<dbReference type="InterPro" id="IPR032295">
    <property type="entry name" value="DUF4842"/>
</dbReference>
<feature type="domain" description="DUF4114" evidence="1">
    <location>
        <begin position="304"/>
        <end position="379"/>
    </location>
</feature>
<reference evidence="7 8" key="2">
    <citation type="journal article" date="2019" name="Nat. Med.">
        <title>A library of human gut bacterial isolates paired with longitudinal multiomics data enables mechanistic microbiome research.</title>
        <authorList>
            <person name="Poyet M."/>
            <person name="Groussin M."/>
            <person name="Gibbons S.M."/>
            <person name="Avila-Pacheco J."/>
            <person name="Jiang X."/>
            <person name="Kearney S.M."/>
            <person name="Perrotta A.R."/>
            <person name="Berdy B."/>
            <person name="Zhao S."/>
            <person name="Lieberman T.D."/>
            <person name="Swanson P.K."/>
            <person name="Smith M."/>
            <person name="Roesemann S."/>
            <person name="Alexander J.E."/>
            <person name="Rich S.A."/>
            <person name="Livny J."/>
            <person name="Vlamakis H."/>
            <person name="Clish C."/>
            <person name="Bullock K."/>
            <person name="Deik A."/>
            <person name="Scott J."/>
            <person name="Pierce K.A."/>
            <person name="Xavier R.J."/>
            <person name="Alm E.J."/>
        </authorList>
    </citation>
    <scope>NUCLEOTIDE SEQUENCE [LARGE SCALE GENOMIC DNA]</scope>
    <source>
        <strain evidence="5 8">BIOML-A10</strain>
        <strain evidence="4 7">BIOML-A11</strain>
    </source>
</reference>
<evidence type="ECO:0000313" key="4">
    <source>
        <dbReference type="EMBL" id="MRY84980.1"/>
    </source>
</evidence>
<dbReference type="PROSITE" id="PS51257">
    <property type="entry name" value="PROKAR_LIPOPROTEIN"/>
    <property type="match status" value="1"/>
</dbReference>
<name>A0A174VYU9_PARDI</name>
<sequence>MKRGKIGEKIAIGAFVCLLLAGCTTDVYEPTLEPKPKPIPEVPKDSVFDFSMESTYDLKIKYDVPEGCRVPFFVYAENPLSIDEYGNIILKEEVKWVDAGFTDLTGAYLEKIKISTMTDKLYIYTSFPSLPMLMVATINGKSISDPEEVDLTSKVETKSVLRGATSLSGKLAHLHTLGGWKGNGRPDYLLPEKISISKEALNTINKILPEPKPTPEIDNYLIEGDIHVTEKAHLDIYIVSTTTGAHNLFGYYCYPTGNPPKDANEIEDVTMIFPNSIVNPNIVKRGEGVRLHYYEKGIDKGTEFPAGVSIGWVIYNDAFGLNPSLSKYNGKPIYSTSTLNAKREKFMASFQINGFVVIGFEDWTNQLKDYNDLVFHIEADPVDAITDNIPEVKPEPPVMGTATVDYEGLLAFEDLWPRQGDFDMNDVILRYKSVVTYNHENRIVKLEDTFKLLWTGATIRNGFGYQLNGVSRTDIGVEGASLDNSQRMAVIRVFDDALAETAHNTQTPEYTVTTTFFGDGYEKDPMILPPYNPYITPSLDKEVHLTLYPPTEKAKESYFGTDDDESVYGKGPYYVTYSKENGEQMPFAIHIPGSVEDFVVPAESKSIDSYYPGFLNWIQTQGEESKDWYLHPADENPKIPVE</sequence>